<dbReference type="PROSITE" id="PS50262">
    <property type="entry name" value="G_PROTEIN_RECEP_F1_2"/>
    <property type="match status" value="1"/>
</dbReference>
<dbReference type="Pfam" id="PF10324">
    <property type="entry name" value="7TM_GPCR_Srw"/>
    <property type="match status" value="1"/>
</dbReference>
<comment type="caution">
    <text evidence="7">The sequence shown here is derived from an EMBL/GenBank/DDBJ whole genome shotgun (WGS) entry which is preliminary data.</text>
</comment>
<dbReference type="InterPro" id="IPR019427">
    <property type="entry name" value="7TM_GPCR_serpentine_rcpt_Srw"/>
</dbReference>
<dbReference type="Proteomes" id="UP000678393">
    <property type="component" value="Unassembled WGS sequence"/>
</dbReference>
<dbReference type="PRINTS" id="PR00237">
    <property type="entry name" value="GPCRRHODOPSN"/>
</dbReference>
<keyword evidence="2 5" id="KW-0812">Transmembrane</keyword>
<sequence>MLQGSDHKFGFISDYLVEIFHTVNLAFLAGIISVLGIVANILNIVVFLKQGFNDTVNISLFALAVSDLCALITLQWVNLLRNPLFIYRVPFLPDEVQHLTAAWPHACFARITSWITVYITLERCLCVVVPLKVKRIVNPTVAVCVLVSIFLVMFLTLLPDYLTCYLDWKFDSTYNRTMLGLLFLKGRDQMAALSFNLAACTQISSFGAVIVFTSVLVIKVKEKSKWRSSIAHSGANSSAVISKRDNKVVKMIVLIAVIYCICFLPMLVNYILTTIEPNFIVVGLYRNAFLLSWSFAFLVDSINSSINIIVYYKMSSKFRNTFNTLFFTTTPIKN</sequence>
<feature type="transmembrane region" description="Helical" evidence="5">
    <location>
        <begin position="191"/>
        <end position="218"/>
    </location>
</feature>
<evidence type="ECO:0000256" key="1">
    <source>
        <dbReference type="ARBA" id="ARBA00004370"/>
    </source>
</evidence>
<dbReference type="InterPro" id="IPR017452">
    <property type="entry name" value="GPCR_Rhodpsn_7TM"/>
</dbReference>
<evidence type="ECO:0000313" key="7">
    <source>
        <dbReference type="EMBL" id="CAG5133307.1"/>
    </source>
</evidence>
<comment type="subcellular location">
    <subcellularLocation>
        <location evidence="1">Membrane</location>
    </subcellularLocation>
</comment>
<keyword evidence="3 5" id="KW-1133">Transmembrane helix</keyword>
<evidence type="ECO:0000256" key="3">
    <source>
        <dbReference type="ARBA" id="ARBA00022989"/>
    </source>
</evidence>
<dbReference type="Gene3D" id="1.20.1070.10">
    <property type="entry name" value="Rhodopsin 7-helix transmembrane proteins"/>
    <property type="match status" value="1"/>
</dbReference>
<keyword evidence="4 5" id="KW-0472">Membrane</keyword>
<dbReference type="InterPro" id="IPR052954">
    <property type="entry name" value="GPCR-Ligand_Int"/>
</dbReference>
<feature type="transmembrane region" description="Helical" evidence="5">
    <location>
        <begin position="292"/>
        <end position="312"/>
    </location>
</feature>
<dbReference type="AlphaFoldDB" id="A0A8S3ZUP7"/>
<dbReference type="SUPFAM" id="SSF81321">
    <property type="entry name" value="Family A G protein-coupled receptor-like"/>
    <property type="match status" value="1"/>
</dbReference>
<feature type="transmembrane region" description="Helical" evidence="5">
    <location>
        <begin position="101"/>
        <end position="121"/>
    </location>
</feature>
<evidence type="ECO:0000313" key="8">
    <source>
        <dbReference type="Proteomes" id="UP000678393"/>
    </source>
</evidence>
<organism evidence="7 8">
    <name type="scientific">Candidula unifasciata</name>
    <dbReference type="NCBI Taxonomy" id="100452"/>
    <lineage>
        <taxon>Eukaryota</taxon>
        <taxon>Metazoa</taxon>
        <taxon>Spiralia</taxon>
        <taxon>Lophotrochozoa</taxon>
        <taxon>Mollusca</taxon>
        <taxon>Gastropoda</taxon>
        <taxon>Heterobranchia</taxon>
        <taxon>Euthyneura</taxon>
        <taxon>Panpulmonata</taxon>
        <taxon>Eupulmonata</taxon>
        <taxon>Stylommatophora</taxon>
        <taxon>Helicina</taxon>
        <taxon>Helicoidea</taxon>
        <taxon>Geomitridae</taxon>
        <taxon>Candidula</taxon>
    </lineage>
</organism>
<dbReference type="EMBL" id="CAJHNH020006101">
    <property type="protein sequence ID" value="CAG5133307.1"/>
    <property type="molecule type" value="Genomic_DNA"/>
</dbReference>
<feature type="transmembrane region" description="Helical" evidence="5">
    <location>
        <begin position="141"/>
        <end position="162"/>
    </location>
</feature>
<accession>A0A8S3ZUP7</accession>
<dbReference type="OrthoDB" id="6158692at2759"/>
<gene>
    <name evidence="7" type="ORF">CUNI_LOCUS18865</name>
</gene>
<keyword evidence="8" id="KW-1185">Reference proteome</keyword>
<reference evidence="7" key="1">
    <citation type="submission" date="2021-04" db="EMBL/GenBank/DDBJ databases">
        <authorList>
            <consortium name="Molecular Ecology Group"/>
        </authorList>
    </citation>
    <scope>NUCLEOTIDE SEQUENCE</scope>
</reference>
<feature type="domain" description="G-protein coupled receptors family 1 profile" evidence="6">
    <location>
        <begin position="39"/>
        <end position="311"/>
    </location>
</feature>
<protein>
    <recommendedName>
        <fullName evidence="6">G-protein coupled receptors family 1 profile domain-containing protein</fullName>
    </recommendedName>
</protein>
<evidence type="ECO:0000256" key="2">
    <source>
        <dbReference type="ARBA" id="ARBA00022692"/>
    </source>
</evidence>
<dbReference type="GO" id="GO:0016020">
    <property type="term" value="C:membrane"/>
    <property type="evidence" value="ECO:0007669"/>
    <property type="project" value="UniProtKB-SubCell"/>
</dbReference>
<dbReference type="GO" id="GO:0008528">
    <property type="term" value="F:G protein-coupled peptide receptor activity"/>
    <property type="evidence" value="ECO:0007669"/>
    <property type="project" value="InterPro"/>
</dbReference>
<evidence type="ECO:0000256" key="4">
    <source>
        <dbReference type="ARBA" id="ARBA00023136"/>
    </source>
</evidence>
<feature type="transmembrane region" description="Helical" evidence="5">
    <location>
        <begin position="25"/>
        <end position="48"/>
    </location>
</feature>
<feature type="transmembrane region" description="Helical" evidence="5">
    <location>
        <begin position="251"/>
        <end position="272"/>
    </location>
</feature>
<proteinExistence type="predicted"/>
<name>A0A8S3ZUP7_9EUPU</name>
<dbReference type="PANTHER" id="PTHR46641">
    <property type="entry name" value="FMRFAMIDE RECEPTOR-RELATED"/>
    <property type="match status" value="1"/>
</dbReference>
<feature type="transmembrane region" description="Helical" evidence="5">
    <location>
        <begin position="60"/>
        <end position="81"/>
    </location>
</feature>
<dbReference type="SMART" id="SM01381">
    <property type="entry name" value="7TM_GPCR_Srsx"/>
    <property type="match status" value="1"/>
</dbReference>
<evidence type="ECO:0000259" key="6">
    <source>
        <dbReference type="PROSITE" id="PS50262"/>
    </source>
</evidence>
<evidence type="ECO:0000256" key="5">
    <source>
        <dbReference type="SAM" id="Phobius"/>
    </source>
</evidence>
<dbReference type="PANTHER" id="PTHR46641:SF2">
    <property type="entry name" value="FMRFAMIDE RECEPTOR"/>
    <property type="match status" value="1"/>
</dbReference>
<dbReference type="InterPro" id="IPR000276">
    <property type="entry name" value="GPCR_Rhodpsn"/>
</dbReference>